<keyword evidence="4" id="KW-1185">Reference proteome</keyword>
<dbReference type="AlphaFoldDB" id="A0A4Y3VTD4"/>
<evidence type="ECO:0000313" key="4">
    <source>
        <dbReference type="Proteomes" id="UP000317881"/>
    </source>
</evidence>
<dbReference type="Proteomes" id="UP000317881">
    <property type="component" value="Unassembled WGS sequence"/>
</dbReference>
<feature type="transmembrane region" description="Helical" evidence="2">
    <location>
        <begin position="12"/>
        <end position="36"/>
    </location>
</feature>
<proteinExistence type="predicted"/>
<keyword evidence="2" id="KW-1133">Transmembrane helix</keyword>
<comment type="caution">
    <text evidence="3">The sequence shown here is derived from an EMBL/GenBank/DDBJ whole genome shotgun (WGS) entry which is preliminary data.</text>
</comment>
<evidence type="ECO:0000313" key="3">
    <source>
        <dbReference type="EMBL" id="GEC08919.1"/>
    </source>
</evidence>
<feature type="region of interest" description="Disordered" evidence="1">
    <location>
        <begin position="122"/>
        <end position="162"/>
    </location>
</feature>
<dbReference type="RefSeq" id="WP_174864764.1">
    <property type="nucleotide sequence ID" value="NZ_BJND01000061.1"/>
</dbReference>
<organism evidence="3 4">
    <name type="scientific">Streptomyces spinoverrucosus</name>
    <dbReference type="NCBI Taxonomy" id="284043"/>
    <lineage>
        <taxon>Bacteria</taxon>
        <taxon>Bacillati</taxon>
        <taxon>Actinomycetota</taxon>
        <taxon>Actinomycetes</taxon>
        <taxon>Kitasatosporales</taxon>
        <taxon>Streptomycetaceae</taxon>
        <taxon>Streptomyces</taxon>
    </lineage>
</organism>
<sequence>MRMFLEAATGPPTIVLTAALVVLVCFWLLVAVRVAAPDSFDADVDLGPWGMGGVPVAVALSLLTVLAWLLSVGATIVPAAFISPGPVTGLLRLTVPVVALLVAWRVTCLFVRPLHRLCPDEPGPSPLGVSDRTAPRGVGDESRNAVRHAPHDGALRTHSRAA</sequence>
<protein>
    <submittedName>
        <fullName evidence="3">Uncharacterized protein</fullName>
    </submittedName>
</protein>
<accession>A0A4Y3VTD4</accession>
<keyword evidence="2" id="KW-0472">Membrane</keyword>
<feature type="compositionally biased region" description="Basic and acidic residues" evidence="1">
    <location>
        <begin position="138"/>
        <end position="155"/>
    </location>
</feature>
<dbReference type="EMBL" id="BJND01000061">
    <property type="protein sequence ID" value="GEC08919.1"/>
    <property type="molecule type" value="Genomic_DNA"/>
</dbReference>
<evidence type="ECO:0000256" key="1">
    <source>
        <dbReference type="SAM" id="MobiDB-lite"/>
    </source>
</evidence>
<reference evidence="3 4" key="1">
    <citation type="submission" date="2019-06" db="EMBL/GenBank/DDBJ databases">
        <title>Whole genome shotgun sequence of Streptomyces spinoverrucosus NBRC 14228.</title>
        <authorList>
            <person name="Hosoyama A."/>
            <person name="Uohara A."/>
            <person name="Ohji S."/>
            <person name="Ichikawa N."/>
        </authorList>
    </citation>
    <scope>NUCLEOTIDE SEQUENCE [LARGE SCALE GENOMIC DNA]</scope>
    <source>
        <strain evidence="3 4">NBRC 14228</strain>
    </source>
</reference>
<gene>
    <name evidence="3" type="ORF">SSP24_65740</name>
</gene>
<name>A0A4Y3VTD4_9ACTN</name>
<evidence type="ECO:0000256" key="2">
    <source>
        <dbReference type="SAM" id="Phobius"/>
    </source>
</evidence>
<keyword evidence="2" id="KW-0812">Transmembrane</keyword>
<feature type="transmembrane region" description="Helical" evidence="2">
    <location>
        <begin position="56"/>
        <end position="82"/>
    </location>
</feature>